<accession>A0A5M9HBY0</accession>
<feature type="domain" description="Sialate O-acetylesterase" evidence="2">
    <location>
        <begin position="112"/>
        <end position="238"/>
    </location>
</feature>
<dbReference type="Gene3D" id="2.60.120.260">
    <property type="entry name" value="Galactose-binding domain-like"/>
    <property type="match status" value="1"/>
</dbReference>
<evidence type="ECO:0000313" key="4">
    <source>
        <dbReference type="Proteomes" id="UP000322918"/>
    </source>
</evidence>
<dbReference type="InterPro" id="IPR036514">
    <property type="entry name" value="SGNH_hydro_sf"/>
</dbReference>
<dbReference type="InterPro" id="IPR005181">
    <property type="entry name" value="SASA"/>
</dbReference>
<protein>
    <submittedName>
        <fullName evidence="3">9-O-acetylesterase</fullName>
    </submittedName>
</protein>
<dbReference type="Proteomes" id="UP000322918">
    <property type="component" value="Unassembled WGS sequence"/>
</dbReference>
<reference evidence="3 4" key="1">
    <citation type="submission" date="2019-09" db="EMBL/GenBank/DDBJ databases">
        <title>Pararcticibacter amylolyticus gen. nov., sp. nov., isolated from a rottenly hemp rope, and reclassification of Pedobacter tournemirensis as Pararcticibacter tournemirensis comb. nov.</title>
        <authorList>
            <person name="Cai Y."/>
        </authorList>
    </citation>
    <scope>NUCLEOTIDE SEQUENCE [LARGE SCALE GENOMIC DNA]</scope>
    <source>
        <strain evidence="3 4">TF5-37.2-LB10</strain>
    </source>
</reference>
<dbReference type="AlphaFoldDB" id="A0A5M9HBY0"/>
<dbReference type="SUPFAM" id="SSF52266">
    <property type="entry name" value="SGNH hydrolase"/>
    <property type="match status" value="1"/>
</dbReference>
<dbReference type="Pfam" id="PF03629">
    <property type="entry name" value="SASA"/>
    <property type="match status" value="2"/>
</dbReference>
<dbReference type="Gene3D" id="3.40.50.1110">
    <property type="entry name" value="SGNH hydrolase"/>
    <property type="match status" value="1"/>
</dbReference>
<evidence type="ECO:0000256" key="1">
    <source>
        <dbReference type="ARBA" id="ARBA00022801"/>
    </source>
</evidence>
<sequence length="668" mass="73865">MNTYTKRSLLFAFVVGHLALLPWHTEAKVTLPAFFSNNMVLQQKDNAPLWGSTDSKKEVKIRTSWNGKSYIAKPDSKGNWKIAVSTPSYGGPYSITFDDGETLTLSNILIGEVWVCSGQSNMEMPLAGWGKINNYEKEIQSATFPEIRLLQVQKATSTAPLSDVKIDGGSWQLCSPNTVENFSSVAYFFARNIYESKHIPIGLIHTSWGGTIAEAWTSGPSLKKMSDFASAVQKMENDRNGDGSEEVKYQAALKVWTAALNAKDQGYEGGKAIWAATGQNVSDWQTMTLPATWESAGLGEFDGIVWFRKTFTVPAAWAGKDLTLSLGPIDDNDYTFFNGTEIGKTEGWDKPRTYTVPGNLVKEGENYVTVRVYDGSGNGGIYGEAKKVFVKNASGEKVELAGEWKFKKGASLTDLPSMPVVNTGPNRPTVLYNAMINPIVPYAIRGAIWYQGESNASRAYQYRELFPLMISDWRKSWNRGDFPFYFVQLANFMKANDQPVESEWAELREAQKMTLSLPNTGMAVTIDIGEEKDIHPKNKQEVGRRLALIARANVYGEKIAYSGPIYESNKIENNTVRLSFKHTDKGLSIKGGNELKGFAIAGSDQKFYWAQAKIVGNTVVVSSPQVPNPVAVRYNWANNPSGNLYNVAGLPASPFRTDDWKGITAGKK</sequence>
<evidence type="ECO:0000313" key="3">
    <source>
        <dbReference type="EMBL" id="KAA8483805.1"/>
    </source>
</evidence>
<dbReference type="GO" id="GO:0001681">
    <property type="term" value="F:sialate O-acetylesterase activity"/>
    <property type="evidence" value="ECO:0007669"/>
    <property type="project" value="InterPro"/>
</dbReference>
<feature type="domain" description="Sialate O-acetylesterase" evidence="2">
    <location>
        <begin position="429"/>
        <end position="547"/>
    </location>
</feature>
<dbReference type="GO" id="GO:0005975">
    <property type="term" value="P:carbohydrate metabolic process"/>
    <property type="evidence" value="ECO:0007669"/>
    <property type="project" value="InterPro"/>
</dbReference>
<dbReference type="SUPFAM" id="SSF49785">
    <property type="entry name" value="Galactose-binding domain-like"/>
    <property type="match status" value="1"/>
</dbReference>
<dbReference type="InterPro" id="IPR039329">
    <property type="entry name" value="SIAE"/>
</dbReference>
<dbReference type="EMBL" id="VWNE01000010">
    <property type="protein sequence ID" value="KAA8483805.1"/>
    <property type="molecule type" value="Genomic_DNA"/>
</dbReference>
<keyword evidence="1" id="KW-0378">Hydrolase</keyword>
<dbReference type="InterPro" id="IPR008979">
    <property type="entry name" value="Galactose-bd-like_sf"/>
</dbReference>
<dbReference type="PANTHER" id="PTHR22901">
    <property type="entry name" value="SIALATE O-ACETYLESTERASE"/>
    <property type="match status" value="1"/>
</dbReference>
<evidence type="ECO:0000259" key="2">
    <source>
        <dbReference type="Pfam" id="PF03629"/>
    </source>
</evidence>
<gene>
    <name evidence="3" type="ORF">F1649_07930</name>
</gene>
<proteinExistence type="predicted"/>
<dbReference type="OrthoDB" id="9816001at2"/>
<dbReference type="RefSeq" id="WP_141814485.1">
    <property type="nucleotide sequence ID" value="NZ_VFPL01000001.1"/>
</dbReference>
<keyword evidence="4" id="KW-1185">Reference proteome</keyword>
<organism evidence="3 4">
    <name type="scientific">Arcticibacter tournemirensis</name>
    <dbReference type="NCBI Taxonomy" id="699437"/>
    <lineage>
        <taxon>Bacteria</taxon>
        <taxon>Pseudomonadati</taxon>
        <taxon>Bacteroidota</taxon>
        <taxon>Sphingobacteriia</taxon>
        <taxon>Sphingobacteriales</taxon>
        <taxon>Sphingobacteriaceae</taxon>
        <taxon>Arcticibacter</taxon>
    </lineage>
</organism>
<comment type="caution">
    <text evidence="3">The sequence shown here is derived from an EMBL/GenBank/DDBJ whole genome shotgun (WGS) entry which is preliminary data.</text>
</comment>
<dbReference type="GO" id="GO:0004553">
    <property type="term" value="F:hydrolase activity, hydrolyzing O-glycosyl compounds"/>
    <property type="evidence" value="ECO:0007669"/>
    <property type="project" value="InterPro"/>
</dbReference>
<name>A0A5M9HBY0_9SPHI</name>
<dbReference type="PANTHER" id="PTHR22901:SF0">
    <property type="entry name" value="SIALATE O-ACETYLESTERASE"/>
    <property type="match status" value="1"/>
</dbReference>